<accession>A0A1R7Q9P0</accession>
<name>A0A1R7Q9P0_ACIJO</name>
<reference evidence="2 3" key="1">
    <citation type="submission" date="2017-02" db="EMBL/GenBank/DDBJ databases">
        <authorList>
            <person name="Peterson S.W."/>
        </authorList>
    </citation>
    <scope>NUCLEOTIDE SEQUENCE [LARGE SCALE GENOMIC DNA]</scope>
    <source>
        <strain evidence="2">C6</strain>
    </source>
</reference>
<gene>
    <name evidence="2" type="ORF">ACNJC6_00571</name>
</gene>
<feature type="repeat" description="TPR" evidence="1">
    <location>
        <begin position="368"/>
        <end position="401"/>
    </location>
</feature>
<dbReference type="Gene3D" id="1.25.40.10">
    <property type="entry name" value="Tetratricopeptide repeat domain"/>
    <property type="match status" value="5"/>
</dbReference>
<dbReference type="PANTHER" id="PTHR44809:SF1">
    <property type="entry name" value="PROTEIN O-MANNOSYL-TRANSFERASE TMTC1"/>
    <property type="match status" value="1"/>
</dbReference>
<dbReference type="PROSITE" id="PS50005">
    <property type="entry name" value="TPR"/>
    <property type="match status" value="1"/>
</dbReference>
<dbReference type="RefSeq" id="WP_087011137.1">
    <property type="nucleotide sequence ID" value="NZ_FUUY01000002.1"/>
</dbReference>
<dbReference type="SUPFAM" id="SSF48452">
    <property type="entry name" value="TPR-like"/>
    <property type="match status" value="3"/>
</dbReference>
<sequence>MNLVEANEILEQARREQKEGNLDRAIKLLIKINNSSDELQDSYARAQFKLGYLYNQLDRFAEAEQAYKNVKREDRAESYAMAQYNLGYLYNQLDRFAEAEQAYKNVKREDRAESYAMAQYNLGYLYNQLDRFAEAEQAYKNVKREDRAESYAIAQYNLGYLYNQLDRFAEAEQAYKNVKREDRAELYAIAQYNLGILLKHQDRFKEAEQAYQNVKREDSLDQYIRVQLNLGNLYSQLDRFTEAEQTYKNIKREDSLDQYVRAQLNLGNLYSQLDRFTEAEQTYKNIKREDSLDQYVRAQFNLGILLKQQDRFKEAEQAYQNVKREDSLDQYVRAQLNLGNLYNQLDRFTEAEQTYKNIKREDSLDQYVRAQFKLGYLYNQQYRFKEAEKYYKKVKRDDSKSIYAYAQFNLWALTNNKIYLKHINRSDNDEIYNEAQFQLGELEYYSEIPKLRVILDYWNNILETSEWYPKVVYKRYLINKIFNNKNGMSKKLIEIFKKVDALLNNLVVKRDHENLIAHYTSPSVAKLLIAKEVCGFPTNSKMRLNTIDLMNDPTEGEILNHYLNISSDLISTNDQAFMGCFTLHHDSLNQFRLYGKEDKKEGSGLSLILSNQFFEQENSFSHIRLQDSNNSVSESNEVEGDDISRNITKKGSVDENTDDKTILKLPLYRCIYIDPDSKLIEISHREEWTFCREEKNSKSDKWNDYQTEIIKLRDEVRNAFKNLEDLIQPLYQKIFKDLKEYSHEAELLAEILLPLRFLIKHMAFKEEQECRVVYVTQWDDDFIQYDEQLKRFYIDYGSDVVMHLKKIYLGPHALHGKNMFEYLCSHARHKKRTEHDVKIKISHNPLR</sequence>
<dbReference type="AlphaFoldDB" id="A0A1R7Q9P0"/>
<proteinExistence type="predicted"/>
<dbReference type="InterPro" id="IPR019734">
    <property type="entry name" value="TPR_rpt"/>
</dbReference>
<dbReference type="Proteomes" id="UP000196240">
    <property type="component" value="Unassembled WGS sequence"/>
</dbReference>
<dbReference type="Pfam" id="PF13432">
    <property type="entry name" value="TPR_16"/>
    <property type="match status" value="4"/>
</dbReference>
<dbReference type="EMBL" id="FUUY01000002">
    <property type="protein sequence ID" value="SJX20970.1"/>
    <property type="molecule type" value="Genomic_DNA"/>
</dbReference>
<evidence type="ECO:0000256" key="1">
    <source>
        <dbReference type="PROSITE-ProRule" id="PRU00339"/>
    </source>
</evidence>
<keyword evidence="1" id="KW-0802">TPR repeat</keyword>
<evidence type="ECO:0000313" key="2">
    <source>
        <dbReference type="EMBL" id="SJX20970.1"/>
    </source>
</evidence>
<dbReference type="PANTHER" id="PTHR44809">
    <property type="match status" value="1"/>
</dbReference>
<organism evidence="2 3">
    <name type="scientific">Acinetobacter johnsonii</name>
    <dbReference type="NCBI Taxonomy" id="40214"/>
    <lineage>
        <taxon>Bacteria</taxon>
        <taxon>Pseudomonadati</taxon>
        <taxon>Pseudomonadota</taxon>
        <taxon>Gammaproteobacteria</taxon>
        <taxon>Moraxellales</taxon>
        <taxon>Moraxellaceae</taxon>
        <taxon>Acinetobacter</taxon>
    </lineage>
</organism>
<evidence type="ECO:0000313" key="3">
    <source>
        <dbReference type="Proteomes" id="UP000196240"/>
    </source>
</evidence>
<dbReference type="SMART" id="SM00028">
    <property type="entry name" value="TPR"/>
    <property type="match status" value="10"/>
</dbReference>
<protein>
    <submittedName>
        <fullName evidence="2">Tetratricopeptide repeat protein</fullName>
    </submittedName>
</protein>
<dbReference type="Pfam" id="PF13181">
    <property type="entry name" value="TPR_8"/>
    <property type="match status" value="2"/>
</dbReference>
<dbReference type="InterPro" id="IPR011990">
    <property type="entry name" value="TPR-like_helical_dom_sf"/>
</dbReference>
<dbReference type="InterPro" id="IPR052943">
    <property type="entry name" value="TMTC_O-mannosyl-trnsfr"/>
</dbReference>